<name>A0A370PFX1_ASPPH</name>
<organism evidence="1 2">
    <name type="scientific">Aspergillus phoenicis ATCC 13157</name>
    <dbReference type="NCBI Taxonomy" id="1353007"/>
    <lineage>
        <taxon>Eukaryota</taxon>
        <taxon>Fungi</taxon>
        <taxon>Dikarya</taxon>
        <taxon>Ascomycota</taxon>
        <taxon>Pezizomycotina</taxon>
        <taxon>Eurotiomycetes</taxon>
        <taxon>Eurotiomycetidae</taxon>
        <taxon>Eurotiales</taxon>
        <taxon>Aspergillaceae</taxon>
        <taxon>Aspergillus</taxon>
    </lineage>
</organism>
<sequence length="255" mass="29105">MQPASRNINELFLEYHLQQYFPCRIEEPLPVLVPETTLHHVRLLISAHSLSSFLTRLGVRLWLFGPASPTMVPETEPVDRLADSLHALIRGTDAEGSNKARKMVLIQLCRKIYDVECLLLRTHSTYVHHPSGILILSHLRSLLSNLTNVVVYLSRAWLDRSLESQDSIFLASRLYWVGGVFLITQNYADLSFIAMLQCLAHEINLSLQTLEAFPASSPPRRLPRMDTPLSQSLNEVHTNFVLVFLVEWIGRTNFH</sequence>
<dbReference type="EMBL" id="KZ851856">
    <property type="protein sequence ID" value="RDK41095.1"/>
    <property type="molecule type" value="Genomic_DNA"/>
</dbReference>
<keyword evidence="2" id="KW-1185">Reference proteome</keyword>
<reference evidence="1 2" key="1">
    <citation type="submission" date="2018-07" db="EMBL/GenBank/DDBJ databases">
        <title>Section-level genome sequencing of Aspergillus section Nigri to investigate inter- and intra-species variation.</title>
        <authorList>
            <consortium name="DOE Joint Genome Institute"/>
            <person name="Vesth T.C."/>
            <person name="Nybo J.L."/>
            <person name="Theobald S."/>
            <person name="Frisvad J.C."/>
            <person name="Larsen T.O."/>
            <person name="Nielsen K.F."/>
            <person name="Hoof J.B."/>
            <person name="Brandl J."/>
            <person name="Salamov A."/>
            <person name="Riley R."/>
            <person name="Gladden J.M."/>
            <person name="Phatale P."/>
            <person name="Nielsen M.T."/>
            <person name="Lyhne E.K."/>
            <person name="Kogle M.E."/>
            <person name="Strasser K."/>
            <person name="McDonnell E."/>
            <person name="Barry K."/>
            <person name="Clum A."/>
            <person name="Chen C."/>
            <person name="Nolan M."/>
            <person name="Sandor L."/>
            <person name="Kuo A."/>
            <person name="Lipzen A."/>
            <person name="Hainaut M."/>
            <person name="Drula E."/>
            <person name="Tsang A."/>
            <person name="Magnuson J.K."/>
            <person name="Henrissat B."/>
            <person name="Wiebenga A."/>
            <person name="Simmons B.A."/>
            <person name="Makela M.R."/>
            <person name="De vries R.P."/>
            <person name="Grigoriev I.V."/>
            <person name="Mortensen U.H."/>
            <person name="Baker S.E."/>
            <person name="Andersen M.R."/>
        </authorList>
    </citation>
    <scope>NUCLEOTIDE SEQUENCE [LARGE SCALE GENOMIC DNA]</scope>
    <source>
        <strain evidence="1 2">ATCC 13157</strain>
    </source>
</reference>
<dbReference type="AlphaFoldDB" id="A0A370PFX1"/>
<protein>
    <submittedName>
        <fullName evidence="1">Uncharacterized protein</fullName>
    </submittedName>
</protein>
<dbReference type="Proteomes" id="UP000254937">
    <property type="component" value="Unassembled WGS sequence"/>
</dbReference>
<gene>
    <name evidence="1" type="ORF">M752DRAFT_284588</name>
</gene>
<evidence type="ECO:0000313" key="2">
    <source>
        <dbReference type="Proteomes" id="UP000254937"/>
    </source>
</evidence>
<accession>A0A370PFX1</accession>
<evidence type="ECO:0000313" key="1">
    <source>
        <dbReference type="EMBL" id="RDK41095.1"/>
    </source>
</evidence>
<proteinExistence type="predicted"/>